<proteinExistence type="predicted"/>
<sequence length="114" mass="13468">MVLLPLFLILVISTEVEGAKTSYEEIAKFKKFVIDELKVNIRRIHSLGTHVVICKVLDMIVGRWMPKEKRNIHYVCEKSELSFFWDNVHPSENGWYYVFKQLKPSLKQITRKNS</sequence>
<evidence type="ECO:0000256" key="2">
    <source>
        <dbReference type="ARBA" id="ARBA00022963"/>
    </source>
</evidence>
<evidence type="ECO:0000313" key="5">
    <source>
        <dbReference type="EMBL" id="CAL0299763.1"/>
    </source>
</evidence>
<feature type="chain" id="PRO_5043718497" evidence="4">
    <location>
        <begin position="19"/>
        <end position="114"/>
    </location>
</feature>
<name>A0AAV1VS28_LUPLU</name>
<dbReference type="GO" id="GO:0016787">
    <property type="term" value="F:hydrolase activity"/>
    <property type="evidence" value="ECO:0007669"/>
    <property type="project" value="UniProtKB-KW"/>
</dbReference>
<keyword evidence="6" id="KW-1185">Reference proteome</keyword>
<dbReference type="GO" id="GO:0016042">
    <property type="term" value="P:lipid catabolic process"/>
    <property type="evidence" value="ECO:0007669"/>
    <property type="project" value="UniProtKB-KW"/>
</dbReference>
<keyword evidence="1" id="KW-0378">Hydrolase</keyword>
<dbReference type="Proteomes" id="UP001497480">
    <property type="component" value="Unassembled WGS sequence"/>
</dbReference>
<reference evidence="5 6" key="1">
    <citation type="submission" date="2024-03" db="EMBL/GenBank/DDBJ databases">
        <authorList>
            <person name="Martinez-Hernandez J."/>
        </authorList>
    </citation>
    <scope>NUCLEOTIDE SEQUENCE [LARGE SCALE GENOMIC DNA]</scope>
</reference>
<keyword evidence="3" id="KW-0443">Lipid metabolism</keyword>
<organism evidence="5 6">
    <name type="scientific">Lupinus luteus</name>
    <name type="common">European yellow lupine</name>
    <dbReference type="NCBI Taxonomy" id="3873"/>
    <lineage>
        <taxon>Eukaryota</taxon>
        <taxon>Viridiplantae</taxon>
        <taxon>Streptophyta</taxon>
        <taxon>Embryophyta</taxon>
        <taxon>Tracheophyta</taxon>
        <taxon>Spermatophyta</taxon>
        <taxon>Magnoliopsida</taxon>
        <taxon>eudicotyledons</taxon>
        <taxon>Gunneridae</taxon>
        <taxon>Pentapetalae</taxon>
        <taxon>rosids</taxon>
        <taxon>fabids</taxon>
        <taxon>Fabales</taxon>
        <taxon>Fabaceae</taxon>
        <taxon>Papilionoideae</taxon>
        <taxon>50 kb inversion clade</taxon>
        <taxon>genistoids sensu lato</taxon>
        <taxon>core genistoids</taxon>
        <taxon>Genisteae</taxon>
        <taxon>Lupinus</taxon>
    </lineage>
</organism>
<dbReference type="PANTHER" id="PTHR46020">
    <property type="entry name" value="OSJNBB0059K02.9 PROTEIN"/>
    <property type="match status" value="1"/>
</dbReference>
<feature type="signal peptide" evidence="4">
    <location>
        <begin position="1"/>
        <end position="18"/>
    </location>
</feature>
<accession>A0AAV1VS28</accession>
<comment type="caution">
    <text evidence="5">The sequence shown here is derived from an EMBL/GenBank/DDBJ whole genome shotgun (WGS) entry which is preliminary data.</text>
</comment>
<evidence type="ECO:0000313" key="6">
    <source>
        <dbReference type="Proteomes" id="UP001497480"/>
    </source>
</evidence>
<dbReference type="PANTHER" id="PTHR46020:SF4">
    <property type="entry name" value="OS04G0650200 PROTEIN"/>
    <property type="match status" value="1"/>
</dbReference>
<protein>
    <submittedName>
        <fullName evidence="5">Uncharacterized protein</fullName>
    </submittedName>
</protein>
<evidence type="ECO:0000256" key="1">
    <source>
        <dbReference type="ARBA" id="ARBA00022801"/>
    </source>
</evidence>
<keyword evidence="2" id="KW-0442">Lipid degradation</keyword>
<dbReference type="AlphaFoldDB" id="A0AAV1VS28"/>
<gene>
    <name evidence="5" type="ORF">LLUT_LOCUS823</name>
</gene>
<keyword evidence="4" id="KW-0732">Signal</keyword>
<evidence type="ECO:0000256" key="4">
    <source>
        <dbReference type="SAM" id="SignalP"/>
    </source>
</evidence>
<dbReference type="EMBL" id="CAXHTB010000001">
    <property type="protein sequence ID" value="CAL0299763.1"/>
    <property type="molecule type" value="Genomic_DNA"/>
</dbReference>
<evidence type="ECO:0000256" key="3">
    <source>
        <dbReference type="ARBA" id="ARBA00023098"/>
    </source>
</evidence>